<dbReference type="PANTHER" id="PTHR11256:SF47">
    <property type="entry name" value="BCL-2-LIKE PROTEIN 10"/>
    <property type="match status" value="1"/>
</dbReference>
<comment type="caution">
    <text evidence="9">The sequence shown here is derived from an EMBL/GenBank/DDBJ whole genome shotgun (WGS) entry which is preliminary data.</text>
</comment>
<dbReference type="InterPro" id="IPR026298">
    <property type="entry name" value="Bcl-2_fam"/>
</dbReference>
<dbReference type="GO" id="GO:0001836">
    <property type="term" value="P:release of cytochrome c from mitochondria"/>
    <property type="evidence" value="ECO:0007669"/>
    <property type="project" value="TreeGrafter"/>
</dbReference>
<evidence type="ECO:0000256" key="3">
    <source>
        <dbReference type="ARBA" id="ARBA00022692"/>
    </source>
</evidence>
<protein>
    <submittedName>
        <fullName evidence="9">Induced myeloid leukemia cell differentiation protein Mcl-1-like</fullName>
    </submittedName>
</protein>
<feature type="domain" description="Bcl-2 Bcl-2 homology region 1-3" evidence="8">
    <location>
        <begin position="38"/>
        <end position="140"/>
    </location>
</feature>
<sequence length="179" mass="20931">MMTQLPENELTYLLGKDFINYKVNFESRSPCTKYGETFRRVGDEIDQRYDEIFIWMVNQLKFDPASLNAKEAIYSIFDAMCKDGVCSWGRIVTMYVFTARLAKYCKNEKNSNTSVEDFSTYVSDYIVRHLARWIEDQGGWANFYDLFKSSDTEKESPFMTLCLMGIFLSGLFFLIYGGY</sequence>
<comment type="subcellular location">
    <subcellularLocation>
        <location evidence="1">Endomembrane system</location>
    </subcellularLocation>
</comment>
<dbReference type="InterPro" id="IPR002475">
    <property type="entry name" value="Bcl2-like"/>
</dbReference>
<accession>A0A9Q1CSC0</accession>
<gene>
    <name evidence="9" type="ORF">HOLleu_03262</name>
</gene>
<name>A0A9Q1CSC0_HOLLE</name>
<evidence type="ECO:0000256" key="2">
    <source>
        <dbReference type="ARBA" id="ARBA00009458"/>
    </source>
</evidence>
<keyword evidence="3 7" id="KW-0812">Transmembrane</keyword>
<dbReference type="Pfam" id="PF00452">
    <property type="entry name" value="Bcl-2"/>
    <property type="match status" value="1"/>
</dbReference>
<dbReference type="SUPFAM" id="SSF56854">
    <property type="entry name" value="Bcl-2 inhibitors of programmed cell death"/>
    <property type="match status" value="1"/>
</dbReference>
<dbReference type="Gene3D" id="1.10.437.10">
    <property type="entry name" value="Blc2-like"/>
    <property type="match status" value="1"/>
</dbReference>
<dbReference type="AlphaFoldDB" id="A0A9Q1CSC0"/>
<keyword evidence="10" id="KW-1185">Reference proteome</keyword>
<dbReference type="GO" id="GO:0008630">
    <property type="term" value="P:intrinsic apoptotic signaling pathway in response to DNA damage"/>
    <property type="evidence" value="ECO:0007669"/>
    <property type="project" value="TreeGrafter"/>
</dbReference>
<dbReference type="PROSITE" id="PS50062">
    <property type="entry name" value="BCL2_FAMILY"/>
    <property type="match status" value="1"/>
</dbReference>
<comment type="similarity">
    <text evidence="2">Belongs to the Bcl-2 family.</text>
</comment>
<dbReference type="CDD" id="cd06845">
    <property type="entry name" value="Bcl-2_like"/>
    <property type="match status" value="1"/>
</dbReference>
<dbReference type="EMBL" id="JAIZAY010000001">
    <property type="protein sequence ID" value="KAJ8050166.1"/>
    <property type="molecule type" value="Genomic_DNA"/>
</dbReference>
<organism evidence="9 10">
    <name type="scientific">Holothuria leucospilota</name>
    <name type="common">Black long sea cucumber</name>
    <name type="synonym">Mertensiothuria leucospilota</name>
    <dbReference type="NCBI Taxonomy" id="206669"/>
    <lineage>
        <taxon>Eukaryota</taxon>
        <taxon>Metazoa</taxon>
        <taxon>Echinodermata</taxon>
        <taxon>Eleutherozoa</taxon>
        <taxon>Echinozoa</taxon>
        <taxon>Holothuroidea</taxon>
        <taxon>Aspidochirotacea</taxon>
        <taxon>Aspidochirotida</taxon>
        <taxon>Holothuriidae</taxon>
        <taxon>Holothuria</taxon>
    </lineage>
</organism>
<evidence type="ECO:0000256" key="4">
    <source>
        <dbReference type="ARBA" id="ARBA00022703"/>
    </source>
</evidence>
<dbReference type="GO" id="GO:0005741">
    <property type="term" value="C:mitochondrial outer membrane"/>
    <property type="evidence" value="ECO:0007669"/>
    <property type="project" value="TreeGrafter"/>
</dbReference>
<evidence type="ECO:0000259" key="8">
    <source>
        <dbReference type="SMART" id="SM00337"/>
    </source>
</evidence>
<evidence type="ECO:0000256" key="5">
    <source>
        <dbReference type="ARBA" id="ARBA00022989"/>
    </source>
</evidence>
<reference evidence="9" key="1">
    <citation type="submission" date="2021-10" db="EMBL/GenBank/DDBJ databases">
        <title>Tropical sea cucumber genome reveals ecological adaptation and Cuvierian tubules defense mechanism.</title>
        <authorList>
            <person name="Chen T."/>
        </authorList>
    </citation>
    <scope>NUCLEOTIDE SEQUENCE</scope>
    <source>
        <strain evidence="9">Nanhai2018</strain>
        <tissue evidence="9">Muscle</tissue>
    </source>
</reference>
<dbReference type="OrthoDB" id="6021377at2759"/>
<dbReference type="GO" id="GO:0051400">
    <property type="term" value="F:BH domain binding"/>
    <property type="evidence" value="ECO:0007669"/>
    <property type="project" value="TreeGrafter"/>
</dbReference>
<keyword evidence="4" id="KW-0053">Apoptosis</keyword>
<dbReference type="GO" id="GO:0042981">
    <property type="term" value="P:regulation of apoptotic process"/>
    <property type="evidence" value="ECO:0007669"/>
    <property type="project" value="InterPro"/>
</dbReference>
<dbReference type="Proteomes" id="UP001152320">
    <property type="component" value="Chromosome 1"/>
</dbReference>
<dbReference type="GO" id="GO:0097192">
    <property type="term" value="P:extrinsic apoptotic signaling pathway in absence of ligand"/>
    <property type="evidence" value="ECO:0007669"/>
    <property type="project" value="TreeGrafter"/>
</dbReference>
<dbReference type="PRINTS" id="PR01862">
    <property type="entry name" value="BCL2FAMILY"/>
</dbReference>
<dbReference type="InterPro" id="IPR036834">
    <property type="entry name" value="Bcl-2-like_sf"/>
</dbReference>
<keyword evidence="5 7" id="KW-1133">Transmembrane helix</keyword>
<feature type="transmembrane region" description="Helical" evidence="7">
    <location>
        <begin position="158"/>
        <end position="176"/>
    </location>
</feature>
<evidence type="ECO:0000313" key="9">
    <source>
        <dbReference type="EMBL" id="KAJ8050166.1"/>
    </source>
</evidence>
<dbReference type="SMART" id="SM00337">
    <property type="entry name" value="BCL"/>
    <property type="match status" value="1"/>
</dbReference>
<evidence type="ECO:0000313" key="10">
    <source>
        <dbReference type="Proteomes" id="UP001152320"/>
    </source>
</evidence>
<dbReference type="GO" id="GO:0012505">
    <property type="term" value="C:endomembrane system"/>
    <property type="evidence" value="ECO:0007669"/>
    <property type="project" value="UniProtKB-SubCell"/>
</dbReference>
<evidence type="ECO:0000256" key="1">
    <source>
        <dbReference type="ARBA" id="ARBA00004308"/>
    </source>
</evidence>
<dbReference type="PANTHER" id="PTHR11256">
    <property type="entry name" value="BCL-2 RELATED"/>
    <property type="match status" value="1"/>
</dbReference>
<evidence type="ECO:0000256" key="6">
    <source>
        <dbReference type="ARBA" id="ARBA00023136"/>
    </source>
</evidence>
<proteinExistence type="inferred from homology"/>
<keyword evidence="6 7" id="KW-0472">Membrane</keyword>
<dbReference type="InterPro" id="IPR046371">
    <property type="entry name" value="Bcl-2_BH1-3"/>
</dbReference>
<evidence type="ECO:0000256" key="7">
    <source>
        <dbReference type="SAM" id="Phobius"/>
    </source>
</evidence>